<dbReference type="AlphaFoldDB" id="I4YMP1"/>
<dbReference type="InterPro" id="IPR025332">
    <property type="entry name" value="DUF4238"/>
</dbReference>
<sequence length="324" mass="36770">MSITRRHHYVPQCYLKAFAVPRKKTFQTIVFDARGRKTYPTNIKNVAVELDFNRIDVEGHEPDALEKALAGFEGMLGPALVRVLEAGNLKNIEDRAIILNFMCLIAIRNPRHRETYRDFRERISKAIMGIVLATPERYASQMRKAREAGYVSRTDVTYEAMKEFIDEGNYSVEVPTEHHVDIEFGAFDKVLETFFARKWIILRAAPDSGGFVTSDHPLRLAWSRPRSGRHPPGHGLLGTEVLFPLSPKLAIAGAFEFQEGRELVLSAESIASVNSAIISNAEWQVYARDTHFTFLSDYGEIPRKASRLLDDRIFKRPYGNAEGI</sequence>
<organism evidence="1 2">
    <name type="scientific">Microvirga lotononidis</name>
    <dbReference type="NCBI Taxonomy" id="864069"/>
    <lineage>
        <taxon>Bacteria</taxon>
        <taxon>Pseudomonadati</taxon>
        <taxon>Pseudomonadota</taxon>
        <taxon>Alphaproteobacteria</taxon>
        <taxon>Hyphomicrobiales</taxon>
        <taxon>Methylobacteriaceae</taxon>
        <taxon>Microvirga</taxon>
    </lineage>
</organism>
<protein>
    <recommendedName>
        <fullName evidence="3">DUF4238 domain-containing protein</fullName>
    </recommendedName>
</protein>
<dbReference type="STRING" id="864069.MicloDRAFT_00059550"/>
<dbReference type="OrthoDB" id="5918636at2"/>
<dbReference type="Proteomes" id="UP000003947">
    <property type="component" value="Unassembled WGS sequence"/>
</dbReference>
<gene>
    <name evidence="1" type="ORF">MicloDRAFT_00059550</name>
</gene>
<dbReference type="Pfam" id="PF14022">
    <property type="entry name" value="DUF4238"/>
    <property type="match status" value="1"/>
</dbReference>
<dbReference type="HOGENOM" id="CLU_072012_0_0_5"/>
<accession>I4YMP1</accession>
<proteinExistence type="predicted"/>
<keyword evidence="2" id="KW-1185">Reference proteome</keyword>
<evidence type="ECO:0008006" key="3">
    <source>
        <dbReference type="Google" id="ProtNLM"/>
    </source>
</evidence>
<reference evidence="1 2" key="1">
    <citation type="submission" date="2012-02" db="EMBL/GenBank/DDBJ databases">
        <title>Improved High-Quality Draft sequence of Microvirga sp. WSM3557.</title>
        <authorList>
            <consortium name="US DOE Joint Genome Institute"/>
            <person name="Lucas S."/>
            <person name="Han J."/>
            <person name="Lapidus A."/>
            <person name="Cheng J.-F."/>
            <person name="Goodwin L."/>
            <person name="Pitluck S."/>
            <person name="Peters L."/>
            <person name="Zhang X."/>
            <person name="Detter J.C."/>
            <person name="Han C."/>
            <person name="Tapia R."/>
            <person name="Land M."/>
            <person name="Hauser L."/>
            <person name="Kyrpides N."/>
            <person name="Ivanova N."/>
            <person name="Pagani I."/>
            <person name="Brau L."/>
            <person name="Yates R."/>
            <person name="O'Hara G."/>
            <person name="Rui T."/>
            <person name="Howieson J."/>
            <person name="Reeve W."/>
            <person name="Woyke T."/>
        </authorList>
    </citation>
    <scope>NUCLEOTIDE SEQUENCE [LARGE SCALE GENOMIC DNA]</scope>
    <source>
        <strain evidence="1 2">WSM3557</strain>
    </source>
</reference>
<dbReference type="eggNOG" id="ENOG5030ZH6">
    <property type="taxonomic scope" value="Bacteria"/>
</dbReference>
<dbReference type="PATRIC" id="fig|864069.3.peg.6385"/>
<dbReference type="RefSeq" id="WP_009493551.1">
    <property type="nucleotide sequence ID" value="NZ_CP141048.1"/>
</dbReference>
<evidence type="ECO:0000313" key="1">
    <source>
        <dbReference type="EMBL" id="EIM25233.1"/>
    </source>
</evidence>
<dbReference type="EMBL" id="JH660647">
    <property type="protein sequence ID" value="EIM25233.1"/>
    <property type="molecule type" value="Genomic_DNA"/>
</dbReference>
<name>I4YMP1_9HYPH</name>
<evidence type="ECO:0000313" key="2">
    <source>
        <dbReference type="Proteomes" id="UP000003947"/>
    </source>
</evidence>